<proteinExistence type="predicted"/>
<keyword evidence="5" id="KW-1185">Reference proteome</keyword>
<dbReference type="Proteomes" id="UP000282438">
    <property type="component" value="Chromosome"/>
</dbReference>
<keyword evidence="2" id="KW-0812">Transmembrane</keyword>
<name>A0A3S8ZRI8_9NEIS</name>
<dbReference type="AlphaFoldDB" id="A0A3S8ZRI8"/>
<evidence type="ECO:0000313" key="5">
    <source>
        <dbReference type="Proteomes" id="UP000282438"/>
    </source>
</evidence>
<dbReference type="OrthoDB" id="8664525at2"/>
<protein>
    <recommendedName>
        <fullName evidence="3">Toxin VasX N-terminal region domain-containing protein</fullName>
    </recommendedName>
</protein>
<evidence type="ECO:0000256" key="2">
    <source>
        <dbReference type="SAM" id="Phobius"/>
    </source>
</evidence>
<feature type="transmembrane region" description="Helical" evidence="2">
    <location>
        <begin position="645"/>
        <end position="667"/>
    </location>
</feature>
<keyword evidence="2" id="KW-0472">Membrane</keyword>
<dbReference type="NCBIfam" id="NF041559">
    <property type="entry name" value="BTH_I2691_fam"/>
    <property type="match status" value="1"/>
</dbReference>
<dbReference type="Pfam" id="PF20249">
    <property type="entry name" value="VasX_N"/>
    <property type="match status" value="1"/>
</dbReference>
<dbReference type="KEGG" id="iod:EJO50_06185"/>
<sequence>MHHLIIDRPDECGPTWIAFSEHKWSDETLAQYGSDAKLRSARMQEIDPKAMAAGTKNPHSSPASLTALESIMEYSPGFSNAQLPYDQKMPIFSKRDGSYEKGQLTRVSTQYRVTTRKAVVAETLQFMQSRAKKSAGGSNTPHVMALWDAVGVAHELNGYRNDPAAYLALFTQEREFQLDAILGIESLKESLTIQRGEAIDREEDRPLVAHSTYPISNRGTTQSVAKQAPLYPMANSEYAREEAKKKSMARTWDKYENNIDQDAYKKFKNHQKELIESIESLADKRTQVLVRWLDAPLFIDTLEDFHNENPADGLAFESVFGAAILGINSSESGKRKLKIWMDQIKIDKNSLFYRAVAQNQKEIATELEHFLKLAKENKDKPYTEADFKEGMKSLTFGQKLFDMYKKALSVESTNAKALADAKIKPNPNPKAKAFGIALHAVPKGNPGTWIKTVGDLFFRNFLPAFNQVADLTKSNTSGHYLGEKFIQMILGARALVDPADIKVLIKEQHNADVLRRKEIDSRSKNKREAGRKDRHTSKKATLTAQEAAFRANQGKNLGKAWETFQKTKSADHLSAIKDMRLTLAVILIEGVNLTRLTVFYHNDLVALGLVSASALSLTAGIIDISATPIKNALGADSRSFQKMKLVGGSLSATAGMIGMIVDGIYAYKNFQKDDYPIAFLYIAKAALGGASAALTGASTFTYAAPIILRVTSNAALAEVTGFMGLQASKIIATRIFFMSVGLWLTVGAFGIQIIIWQITDDALEKWLNLTPFGRKKDEQGAYLDSEEMKHALDNAKKEHAS</sequence>
<feature type="transmembrane region" description="Helical" evidence="2">
    <location>
        <begin position="679"/>
        <end position="703"/>
    </location>
</feature>
<dbReference type="InterPro" id="IPR048126">
    <property type="entry name" value="Toxin_VasX"/>
</dbReference>
<feature type="transmembrane region" description="Helical" evidence="2">
    <location>
        <begin position="735"/>
        <end position="758"/>
    </location>
</feature>
<keyword evidence="2" id="KW-1133">Transmembrane helix</keyword>
<feature type="domain" description="Toxin VasX N-terminal region" evidence="3">
    <location>
        <begin position="3"/>
        <end position="52"/>
    </location>
</feature>
<accession>A0A3S8ZRI8</accession>
<organism evidence="4 5">
    <name type="scientific">Iodobacter ciconiae</name>
    <dbReference type="NCBI Taxonomy" id="2496266"/>
    <lineage>
        <taxon>Bacteria</taxon>
        <taxon>Pseudomonadati</taxon>
        <taxon>Pseudomonadota</taxon>
        <taxon>Betaproteobacteria</taxon>
        <taxon>Neisseriales</taxon>
        <taxon>Chitinibacteraceae</taxon>
        <taxon>Iodobacter</taxon>
    </lineage>
</organism>
<feature type="compositionally biased region" description="Basic and acidic residues" evidence="1">
    <location>
        <begin position="518"/>
        <end position="531"/>
    </location>
</feature>
<dbReference type="InterPro" id="IPR046864">
    <property type="entry name" value="VasX_N"/>
</dbReference>
<dbReference type="EMBL" id="CP034433">
    <property type="protein sequence ID" value="AZN36102.1"/>
    <property type="molecule type" value="Genomic_DNA"/>
</dbReference>
<evidence type="ECO:0000256" key="1">
    <source>
        <dbReference type="SAM" id="MobiDB-lite"/>
    </source>
</evidence>
<feature type="region of interest" description="Disordered" evidence="1">
    <location>
        <begin position="518"/>
        <end position="539"/>
    </location>
</feature>
<evidence type="ECO:0000259" key="3">
    <source>
        <dbReference type="Pfam" id="PF20249"/>
    </source>
</evidence>
<reference evidence="4 5" key="1">
    <citation type="submission" date="2018-12" db="EMBL/GenBank/DDBJ databases">
        <title>Complete genome sequence of Iodobacter sp. H11R3.</title>
        <authorList>
            <person name="Bae J.-W."/>
        </authorList>
    </citation>
    <scope>NUCLEOTIDE SEQUENCE [LARGE SCALE GENOMIC DNA]</scope>
    <source>
        <strain evidence="4 5">H11R3</strain>
    </source>
</reference>
<feature type="transmembrane region" description="Helical" evidence="2">
    <location>
        <begin position="604"/>
        <end position="624"/>
    </location>
</feature>
<evidence type="ECO:0000313" key="4">
    <source>
        <dbReference type="EMBL" id="AZN36102.1"/>
    </source>
</evidence>
<gene>
    <name evidence="4" type="ORF">EJO50_06185</name>
</gene>